<protein>
    <submittedName>
        <fullName evidence="10">Cytochrome P450</fullName>
    </submittedName>
</protein>
<keyword evidence="5" id="KW-0560">Oxidoreductase</keyword>
<dbReference type="GO" id="GO:0004497">
    <property type="term" value="F:monooxygenase activity"/>
    <property type="evidence" value="ECO:0007669"/>
    <property type="project" value="UniProtKB-KW"/>
</dbReference>
<comment type="cofactor">
    <cofactor evidence="1 8">
        <name>heme</name>
        <dbReference type="ChEBI" id="CHEBI:30413"/>
    </cofactor>
</comment>
<evidence type="ECO:0000256" key="7">
    <source>
        <dbReference type="ARBA" id="ARBA00023033"/>
    </source>
</evidence>
<evidence type="ECO:0000313" key="10">
    <source>
        <dbReference type="EMBL" id="KAF2259367.1"/>
    </source>
</evidence>
<evidence type="ECO:0000256" key="6">
    <source>
        <dbReference type="ARBA" id="ARBA00023004"/>
    </source>
</evidence>
<name>A0A9P4K125_9PLEO</name>
<dbReference type="PRINTS" id="PR00463">
    <property type="entry name" value="EP450I"/>
</dbReference>
<keyword evidence="4 8" id="KW-0479">Metal-binding</keyword>
<comment type="pathway">
    <text evidence="2">Secondary metabolite biosynthesis.</text>
</comment>
<dbReference type="PANTHER" id="PTHR24305:SF107">
    <property type="entry name" value="P450, PUTATIVE (EUROFUNG)-RELATED"/>
    <property type="match status" value="1"/>
</dbReference>
<dbReference type="Pfam" id="PF00067">
    <property type="entry name" value="p450"/>
    <property type="match status" value="1"/>
</dbReference>
<evidence type="ECO:0000313" key="11">
    <source>
        <dbReference type="Proteomes" id="UP000800093"/>
    </source>
</evidence>
<dbReference type="InterPro" id="IPR002401">
    <property type="entry name" value="Cyt_P450_E_grp-I"/>
</dbReference>
<dbReference type="EMBL" id="ML986711">
    <property type="protein sequence ID" value="KAF2259367.1"/>
    <property type="molecule type" value="Genomic_DNA"/>
</dbReference>
<dbReference type="InterPro" id="IPR001128">
    <property type="entry name" value="Cyt_P450"/>
</dbReference>
<dbReference type="InterPro" id="IPR036396">
    <property type="entry name" value="Cyt_P450_sf"/>
</dbReference>
<keyword evidence="9" id="KW-0812">Transmembrane</keyword>
<accession>A0A9P4K125</accession>
<feature type="transmembrane region" description="Helical" evidence="9">
    <location>
        <begin position="6"/>
        <end position="30"/>
    </location>
</feature>
<feature type="binding site" description="axial binding residue" evidence="8">
    <location>
        <position position="472"/>
    </location>
    <ligand>
        <name>heme</name>
        <dbReference type="ChEBI" id="CHEBI:30413"/>
    </ligand>
    <ligandPart>
        <name>Fe</name>
        <dbReference type="ChEBI" id="CHEBI:18248"/>
    </ligandPart>
</feature>
<dbReference type="CDD" id="cd11051">
    <property type="entry name" value="CYP59-like"/>
    <property type="match status" value="1"/>
</dbReference>
<dbReference type="Gene3D" id="1.10.630.10">
    <property type="entry name" value="Cytochrome P450"/>
    <property type="match status" value="1"/>
</dbReference>
<evidence type="ECO:0000256" key="8">
    <source>
        <dbReference type="PIRSR" id="PIRSR602401-1"/>
    </source>
</evidence>
<keyword evidence="9" id="KW-1133">Transmembrane helix</keyword>
<dbReference type="SUPFAM" id="SSF48264">
    <property type="entry name" value="Cytochrome P450"/>
    <property type="match status" value="1"/>
</dbReference>
<evidence type="ECO:0000256" key="4">
    <source>
        <dbReference type="ARBA" id="ARBA00022723"/>
    </source>
</evidence>
<dbReference type="OrthoDB" id="10029320at2759"/>
<dbReference type="PANTHER" id="PTHR24305">
    <property type="entry name" value="CYTOCHROME P450"/>
    <property type="match status" value="1"/>
</dbReference>
<keyword evidence="3 8" id="KW-0349">Heme</keyword>
<keyword evidence="9" id="KW-0472">Membrane</keyword>
<dbReference type="PRINTS" id="PR00385">
    <property type="entry name" value="P450"/>
</dbReference>
<comment type="caution">
    <text evidence="10">The sequence shown here is derived from an EMBL/GenBank/DDBJ whole genome shotgun (WGS) entry which is preliminary data.</text>
</comment>
<dbReference type="AlphaFoldDB" id="A0A9P4K125"/>
<reference evidence="11" key="1">
    <citation type="journal article" date="2020" name="Stud. Mycol.">
        <title>101 Dothideomycetes genomes: A test case for predicting lifestyles and emergence of pathogens.</title>
        <authorList>
            <person name="Haridas S."/>
            <person name="Albert R."/>
            <person name="Binder M."/>
            <person name="Bloem J."/>
            <person name="LaButti K."/>
            <person name="Salamov A."/>
            <person name="Andreopoulos B."/>
            <person name="Baker S."/>
            <person name="Barry K."/>
            <person name="Bills G."/>
            <person name="Bluhm B."/>
            <person name="Cannon C."/>
            <person name="Castanera R."/>
            <person name="Culley D."/>
            <person name="Daum C."/>
            <person name="Ezra D."/>
            <person name="Gonzalez J."/>
            <person name="Henrissat B."/>
            <person name="Kuo A."/>
            <person name="Liang C."/>
            <person name="Lipzen A."/>
            <person name="Lutzoni F."/>
            <person name="Magnuson J."/>
            <person name="Mondo S."/>
            <person name="Nolan M."/>
            <person name="Ohm R."/>
            <person name="Pangilinan J."/>
            <person name="Park H.-J."/>
            <person name="Ramirez L."/>
            <person name="Alfaro M."/>
            <person name="Sun H."/>
            <person name="Tritt A."/>
            <person name="Yoshinaga Y."/>
            <person name="Zwiers L.-H."/>
            <person name="Turgeon B."/>
            <person name="Goodwin S."/>
            <person name="Spatafora J."/>
            <person name="Crous P."/>
            <person name="Grigoriev I."/>
        </authorList>
    </citation>
    <scope>NUCLEOTIDE SEQUENCE [LARGE SCALE GENOMIC DNA]</scope>
    <source>
        <strain evidence="11">CBS 304.66</strain>
    </source>
</reference>
<keyword evidence="7" id="KW-0503">Monooxygenase</keyword>
<evidence type="ECO:0000256" key="3">
    <source>
        <dbReference type="ARBA" id="ARBA00022617"/>
    </source>
</evidence>
<evidence type="ECO:0000256" key="5">
    <source>
        <dbReference type="ARBA" id="ARBA00023002"/>
    </source>
</evidence>
<dbReference type="GO" id="GO:0020037">
    <property type="term" value="F:heme binding"/>
    <property type="evidence" value="ECO:0007669"/>
    <property type="project" value="InterPro"/>
</dbReference>
<evidence type="ECO:0000256" key="2">
    <source>
        <dbReference type="ARBA" id="ARBA00005179"/>
    </source>
</evidence>
<evidence type="ECO:0000256" key="1">
    <source>
        <dbReference type="ARBA" id="ARBA00001971"/>
    </source>
</evidence>
<sequence length="557" mass="63935">MAQSMLYSWPTFVFALFIAVLGHFLYSGYVSRSRVNRLRRAGLPMPQWNWVTGHLLVFKHHLSRYPSDTFVSVIIADMARQFPTELFYLDLWPFLDPALIVCSPEAATQVSNTLNLPKPRLYKTIIDPITGGPNILTTNGKEWKYWRSLLNPGFASAHMLDQVSAIVDSVEIFCDQLRKRGDVFRLEDVSTRLTVDIIMKVVLDLDLDYLRVSHPLADALLKMISWSSFGNPFYRFHPIRPFIIKYYGNVMQRIVLKELNKRFEEYTHRKWGSSIDSGSDVKSKSVMALTVESYKTDKEGKISKLDSHFATFASHQVRLFLFAGHDTTTSVLVYVYHMLHEHPEALARVRKEHSKVFGTDPRFAAPKLRDSPALLNQIPYTLAVIKETMRLYPPSGALREGVPGACLSDLNGTQYPTNGCIVSQLHYAIHYNSRVWPHAKSFLPERWLVDAKHELYPPPGAFRSFEQGPRNCIGQTLSFLELRIALVMTVRIFRIRPAYEEWDGLKEERWIKRVLKKYGFARDEKSSINGERAYQVEKGGAHPKDGYPCKIELLETA</sequence>
<evidence type="ECO:0000256" key="9">
    <source>
        <dbReference type="SAM" id="Phobius"/>
    </source>
</evidence>
<dbReference type="Proteomes" id="UP000800093">
    <property type="component" value="Unassembled WGS sequence"/>
</dbReference>
<dbReference type="InterPro" id="IPR050121">
    <property type="entry name" value="Cytochrome_P450_monoxygenase"/>
</dbReference>
<proteinExistence type="predicted"/>
<organism evidence="10 11">
    <name type="scientific">Lojkania enalia</name>
    <dbReference type="NCBI Taxonomy" id="147567"/>
    <lineage>
        <taxon>Eukaryota</taxon>
        <taxon>Fungi</taxon>
        <taxon>Dikarya</taxon>
        <taxon>Ascomycota</taxon>
        <taxon>Pezizomycotina</taxon>
        <taxon>Dothideomycetes</taxon>
        <taxon>Pleosporomycetidae</taxon>
        <taxon>Pleosporales</taxon>
        <taxon>Pleosporales incertae sedis</taxon>
        <taxon>Lojkania</taxon>
    </lineage>
</organism>
<gene>
    <name evidence="10" type="ORF">CC78DRAFT_571916</name>
</gene>
<keyword evidence="11" id="KW-1185">Reference proteome</keyword>
<keyword evidence="6 8" id="KW-0408">Iron</keyword>
<dbReference type="GO" id="GO:0005506">
    <property type="term" value="F:iron ion binding"/>
    <property type="evidence" value="ECO:0007669"/>
    <property type="project" value="InterPro"/>
</dbReference>
<dbReference type="GO" id="GO:0016705">
    <property type="term" value="F:oxidoreductase activity, acting on paired donors, with incorporation or reduction of molecular oxygen"/>
    <property type="evidence" value="ECO:0007669"/>
    <property type="project" value="InterPro"/>
</dbReference>